<dbReference type="NCBIfam" id="TIGR01122">
    <property type="entry name" value="ilvE_I"/>
    <property type="match status" value="1"/>
</dbReference>
<evidence type="ECO:0000256" key="7">
    <source>
        <dbReference type="ARBA" id="ARBA00022576"/>
    </source>
</evidence>
<evidence type="ECO:0000256" key="11">
    <source>
        <dbReference type="ARBA" id="ARBA00023304"/>
    </source>
</evidence>
<dbReference type="UniPathway" id="UPA00048">
    <property type="reaction ID" value="UER00073"/>
</dbReference>
<dbReference type="InterPro" id="IPR001544">
    <property type="entry name" value="Aminotrans_IV"/>
</dbReference>
<comment type="catalytic activity">
    <reaction evidence="12 17">
        <text>L-valine + 2-oxoglutarate = 3-methyl-2-oxobutanoate + L-glutamate</text>
        <dbReference type="Rhea" id="RHEA:24813"/>
        <dbReference type="ChEBI" id="CHEBI:11851"/>
        <dbReference type="ChEBI" id="CHEBI:16810"/>
        <dbReference type="ChEBI" id="CHEBI:29985"/>
        <dbReference type="ChEBI" id="CHEBI:57762"/>
        <dbReference type="EC" id="2.6.1.42"/>
    </reaction>
</comment>
<comment type="pathway">
    <text evidence="5 17">Amino-acid biosynthesis; L-leucine biosynthesis; L-leucine from 3-methyl-2-oxobutanoate: step 4/4.</text>
</comment>
<proteinExistence type="inferred from homology"/>
<dbReference type="Gene3D" id="3.30.470.10">
    <property type="match status" value="1"/>
</dbReference>
<evidence type="ECO:0000256" key="9">
    <source>
        <dbReference type="ARBA" id="ARBA00022679"/>
    </source>
</evidence>
<dbReference type="CDD" id="cd01557">
    <property type="entry name" value="BCAT_beta_family"/>
    <property type="match status" value="1"/>
</dbReference>
<evidence type="ECO:0000256" key="8">
    <source>
        <dbReference type="ARBA" id="ARBA00022605"/>
    </source>
</evidence>
<dbReference type="InterPro" id="IPR036038">
    <property type="entry name" value="Aminotransferase-like"/>
</dbReference>
<evidence type="ECO:0000256" key="3">
    <source>
        <dbReference type="ARBA" id="ARBA00004824"/>
    </source>
</evidence>
<dbReference type="EC" id="2.6.1.42" evidence="17"/>
<comment type="cofactor">
    <cofactor evidence="1 16">
        <name>pyridoxal 5'-phosphate</name>
        <dbReference type="ChEBI" id="CHEBI:597326"/>
    </cofactor>
</comment>
<comment type="catalytic activity">
    <reaction evidence="13 17">
        <text>L-isoleucine + 2-oxoglutarate = (S)-3-methyl-2-oxopentanoate + L-glutamate</text>
        <dbReference type="Rhea" id="RHEA:24801"/>
        <dbReference type="ChEBI" id="CHEBI:16810"/>
        <dbReference type="ChEBI" id="CHEBI:29985"/>
        <dbReference type="ChEBI" id="CHEBI:35146"/>
        <dbReference type="ChEBI" id="CHEBI:58045"/>
        <dbReference type="EC" id="2.6.1.42"/>
    </reaction>
</comment>
<dbReference type="NCBIfam" id="NF005146">
    <property type="entry name" value="PRK06606.1"/>
    <property type="match status" value="1"/>
</dbReference>
<evidence type="ECO:0000313" key="19">
    <source>
        <dbReference type="Proteomes" id="UP000245168"/>
    </source>
</evidence>
<dbReference type="PANTHER" id="PTHR42743:SF11">
    <property type="entry name" value="AMINODEOXYCHORISMATE LYASE"/>
    <property type="match status" value="1"/>
</dbReference>
<evidence type="ECO:0000256" key="16">
    <source>
        <dbReference type="RuleBase" id="RU004516"/>
    </source>
</evidence>
<dbReference type="SUPFAM" id="SSF56752">
    <property type="entry name" value="D-aminoacid aminotransferase-like PLP-dependent enzymes"/>
    <property type="match status" value="1"/>
</dbReference>
<comment type="pathway">
    <text evidence="4 17">Amino-acid biosynthesis; L-valine biosynthesis; L-valine from pyruvate: step 4/4.</text>
</comment>
<dbReference type="GO" id="GO:0009099">
    <property type="term" value="P:L-valine biosynthetic process"/>
    <property type="evidence" value="ECO:0007669"/>
    <property type="project" value="UniProtKB-UniPathway"/>
</dbReference>
<organism evidence="18 19">
    <name type="scientific">Marinicauda salina</name>
    <dbReference type="NCBI Taxonomy" id="2135793"/>
    <lineage>
        <taxon>Bacteria</taxon>
        <taxon>Pseudomonadati</taxon>
        <taxon>Pseudomonadota</taxon>
        <taxon>Alphaproteobacteria</taxon>
        <taxon>Maricaulales</taxon>
        <taxon>Maricaulaceae</taxon>
        <taxon>Marinicauda</taxon>
    </lineage>
</organism>
<evidence type="ECO:0000256" key="6">
    <source>
        <dbReference type="ARBA" id="ARBA00009320"/>
    </source>
</evidence>
<keyword evidence="19" id="KW-1185">Reference proteome</keyword>
<name>A0A2U2BS60_9PROT</name>
<evidence type="ECO:0000256" key="12">
    <source>
        <dbReference type="ARBA" id="ARBA00048212"/>
    </source>
</evidence>
<dbReference type="InterPro" id="IPR043132">
    <property type="entry name" value="BCAT-like_C"/>
</dbReference>
<evidence type="ECO:0000256" key="13">
    <source>
        <dbReference type="ARBA" id="ARBA00048798"/>
    </source>
</evidence>
<dbReference type="PANTHER" id="PTHR42743">
    <property type="entry name" value="AMINO-ACID AMINOTRANSFERASE"/>
    <property type="match status" value="1"/>
</dbReference>
<dbReference type="UniPathway" id="UPA00049">
    <property type="reaction ID" value="UER00062"/>
</dbReference>
<dbReference type="InterPro" id="IPR033939">
    <property type="entry name" value="BCAT_family"/>
</dbReference>
<evidence type="ECO:0000256" key="1">
    <source>
        <dbReference type="ARBA" id="ARBA00001933"/>
    </source>
</evidence>
<evidence type="ECO:0000256" key="15">
    <source>
        <dbReference type="RuleBase" id="RU004106"/>
    </source>
</evidence>
<dbReference type="GO" id="GO:0005829">
    <property type="term" value="C:cytosol"/>
    <property type="evidence" value="ECO:0007669"/>
    <property type="project" value="TreeGrafter"/>
</dbReference>
<keyword evidence="9 17" id="KW-0808">Transferase</keyword>
<protein>
    <recommendedName>
        <fullName evidence="17">Branched-chain-amino-acid aminotransferase</fullName>
        <shortName evidence="17">BCAT</shortName>
        <ecNumber evidence="17">2.6.1.42</ecNumber>
    </recommendedName>
</protein>
<dbReference type="UniPathway" id="UPA00047">
    <property type="reaction ID" value="UER00058"/>
</dbReference>
<comment type="similarity">
    <text evidence="6 15">Belongs to the class-IV pyridoxal-phosphate-dependent aminotransferase family.</text>
</comment>
<dbReference type="InterPro" id="IPR043131">
    <property type="entry name" value="BCAT-like_N"/>
</dbReference>
<dbReference type="Proteomes" id="UP000245168">
    <property type="component" value="Unassembled WGS sequence"/>
</dbReference>
<dbReference type="PROSITE" id="PS00770">
    <property type="entry name" value="AA_TRANSFER_CLASS_4"/>
    <property type="match status" value="1"/>
</dbReference>
<dbReference type="InterPro" id="IPR018300">
    <property type="entry name" value="Aminotrans_IV_CS"/>
</dbReference>
<gene>
    <name evidence="17" type="primary">ilvE</name>
    <name evidence="18" type="ORF">DDZ18_11655</name>
</gene>
<dbReference type="RefSeq" id="WP_109253562.1">
    <property type="nucleotide sequence ID" value="NZ_QEXV01000005.1"/>
</dbReference>
<dbReference type="GO" id="GO:0052654">
    <property type="term" value="F:L-leucine-2-oxoglutarate transaminase activity"/>
    <property type="evidence" value="ECO:0007669"/>
    <property type="project" value="RHEA"/>
</dbReference>
<dbReference type="GO" id="GO:0052656">
    <property type="term" value="F:L-isoleucine-2-oxoglutarate transaminase activity"/>
    <property type="evidence" value="ECO:0007669"/>
    <property type="project" value="RHEA"/>
</dbReference>
<evidence type="ECO:0000256" key="4">
    <source>
        <dbReference type="ARBA" id="ARBA00004931"/>
    </source>
</evidence>
<keyword evidence="11 17" id="KW-0100">Branched-chain amino acid biosynthesis</keyword>
<dbReference type="Gene3D" id="3.20.10.10">
    <property type="entry name" value="D-amino Acid Aminotransferase, subunit A, domain 2"/>
    <property type="match status" value="1"/>
</dbReference>
<dbReference type="GO" id="GO:0009098">
    <property type="term" value="P:L-leucine biosynthetic process"/>
    <property type="evidence" value="ECO:0007669"/>
    <property type="project" value="UniProtKB-UniPathway"/>
</dbReference>
<evidence type="ECO:0000256" key="10">
    <source>
        <dbReference type="ARBA" id="ARBA00022898"/>
    </source>
</evidence>
<accession>A0A2U2BS60</accession>
<evidence type="ECO:0000313" key="18">
    <source>
        <dbReference type="EMBL" id="PWE16839.1"/>
    </source>
</evidence>
<dbReference type="AlphaFoldDB" id="A0A2U2BS60"/>
<dbReference type="GO" id="GO:0009097">
    <property type="term" value="P:isoleucine biosynthetic process"/>
    <property type="evidence" value="ECO:0007669"/>
    <property type="project" value="UniProtKB-UniPathway"/>
</dbReference>
<keyword evidence="8 17" id="KW-0028">Amino-acid biosynthesis</keyword>
<dbReference type="InterPro" id="IPR050571">
    <property type="entry name" value="Class-IV_PLP-Dep_Aminotrnsfr"/>
</dbReference>
<dbReference type="Pfam" id="PF01063">
    <property type="entry name" value="Aminotran_4"/>
    <property type="match status" value="1"/>
</dbReference>
<evidence type="ECO:0000256" key="2">
    <source>
        <dbReference type="ARBA" id="ARBA00003109"/>
    </source>
</evidence>
<comment type="caution">
    <text evidence="18">The sequence shown here is derived from an EMBL/GenBank/DDBJ whole genome shotgun (WGS) entry which is preliminary data.</text>
</comment>
<sequence length="315" mass="34150">MPIATVETIWRNGALIPWADAQVHVLSHALHYGTSVFEGIRVYETPAGPRSFRLRDHIRRLIDSARIYDLVIPFDEDALVAGCDAVVAANGLRSAYIRPIAMVGYGEIGVAPLKPEPVETFIAAFPWGAYLGETAREQGVDVCVSSWNRLAPNTAPTGAKAAGNYLTSFLISREAKKRGYAEGIGLDIHGRLSEGAGENLFLFKDGRLMTPPAASSILQGITRDAVIELARREGIEVVEQSLPREALYLCDEAFLTGTAAEITPIRSVDDKPTRAAGPGEITRLLQDRFFGLFEGGTEDEWGWLQPVSGLADATV</sequence>
<keyword evidence="10 16" id="KW-0663">Pyridoxal phosphate</keyword>
<evidence type="ECO:0000256" key="5">
    <source>
        <dbReference type="ARBA" id="ARBA00005072"/>
    </source>
</evidence>
<evidence type="ECO:0000256" key="14">
    <source>
        <dbReference type="ARBA" id="ARBA00049229"/>
    </source>
</evidence>
<reference evidence="19" key="1">
    <citation type="submission" date="2018-05" db="EMBL/GenBank/DDBJ databases">
        <authorList>
            <person name="Liu B.-T."/>
        </authorList>
    </citation>
    <scope>NUCLEOTIDE SEQUENCE [LARGE SCALE GENOMIC DNA]</scope>
    <source>
        <strain evidence="19">WD6-1</strain>
    </source>
</reference>
<dbReference type="FunFam" id="3.20.10.10:FF:000002">
    <property type="entry name" value="D-alanine aminotransferase"/>
    <property type="match status" value="1"/>
</dbReference>
<dbReference type="OrthoDB" id="21319at2"/>
<dbReference type="InterPro" id="IPR005785">
    <property type="entry name" value="B_amino_transI"/>
</dbReference>
<comment type="function">
    <text evidence="2 17">Acts on leucine, isoleucine and valine.</text>
</comment>
<evidence type="ECO:0000256" key="17">
    <source>
        <dbReference type="RuleBase" id="RU364094"/>
    </source>
</evidence>
<dbReference type="EMBL" id="QEXV01000005">
    <property type="protein sequence ID" value="PWE16839.1"/>
    <property type="molecule type" value="Genomic_DNA"/>
</dbReference>
<keyword evidence="7 17" id="KW-0032">Aminotransferase</keyword>
<dbReference type="GO" id="GO:0006532">
    <property type="term" value="P:aspartate biosynthetic process"/>
    <property type="evidence" value="ECO:0007669"/>
    <property type="project" value="TreeGrafter"/>
</dbReference>
<comment type="pathway">
    <text evidence="3 17">Amino-acid biosynthesis; L-isoleucine biosynthesis; L-isoleucine from 2-oxobutanoate: step 4/4.</text>
</comment>
<dbReference type="GO" id="GO:0052655">
    <property type="term" value="F:L-valine-2-oxoglutarate transaminase activity"/>
    <property type="evidence" value="ECO:0007669"/>
    <property type="project" value="RHEA"/>
</dbReference>
<comment type="catalytic activity">
    <reaction evidence="14 17">
        <text>L-leucine + 2-oxoglutarate = 4-methyl-2-oxopentanoate + L-glutamate</text>
        <dbReference type="Rhea" id="RHEA:18321"/>
        <dbReference type="ChEBI" id="CHEBI:16810"/>
        <dbReference type="ChEBI" id="CHEBI:17865"/>
        <dbReference type="ChEBI" id="CHEBI:29985"/>
        <dbReference type="ChEBI" id="CHEBI:57427"/>
        <dbReference type="EC" id="2.6.1.42"/>
    </reaction>
</comment>